<feature type="domain" description="Amphi-Trp" evidence="1">
    <location>
        <begin position="6"/>
        <end position="71"/>
    </location>
</feature>
<gene>
    <name evidence="2" type="ORF">NOCA1240108</name>
</gene>
<dbReference type="NCBIfam" id="TIGR04354">
    <property type="entry name" value="amphi-Trp"/>
    <property type="match status" value="1"/>
</dbReference>
<proteinExistence type="predicted"/>
<dbReference type="Pfam" id="PF20068">
    <property type="entry name" value="Amphi-Trp"/>
    <property type="match status" value="1"/>
</dbReference>
<organism evidence="2">
    <name type="scientific">metagenome</name>
    <dbReference type="NCBI Taxonomy" id="256318"/>
    <lineage>
        <taxon>unclassified sequences</taxon>
        <taxon>metagenomes</taxon>
    </lineage>
</organism>
<accession>A0A2P2CG74</accession>
<evidence type="ECO:0000259" key="1">
    <source>
        <dbReference type="Pfam" id="PF20068"/>
    </source>
</evidence>
<reference evidence="2" key="1">
    <citation type="submission" date="2015-08" db="EMBL/GenBank/DDBJ databases">
        <authorList>
            <person name="Babu N.S."/>
            <person name="Beckwith C.J."/>
            <person name="Beseler K.G."/>
            <person name="Brison A."/>
            <person name="Carone J.V."/>
            <person name="Caskin T.P."/>
            <person name="Diamond M."/>
            <person name="Durham M.E."/>
            <person name="Foxe J.M."/>
            <person name="Go M."/>
            <person name="Henderson B.A."/>
            <person name="Jones I.B."/>
            <person name="McGettigan J.A."/>
            <person name="Micheletti S.J."/>
            <person name="Nasrallah M.E."/>
            <person name="Ortiz D."/>
            <person name="Piller C.R."/>
            <person name="Privatt S.R."/>
            <person name="Schneider S.L."/>
            <person name="Sharp S."/>
            <person name="Smith T.C."/>
            <person name="Stanton J.D."/>
            <person name="Ullery H.E."/>
            <person name="Wilson R.J."/>
            <person name="Serrano M.G."/>
            <person name="Buck G."/>
            <person name="Lee V."/>
            <person name="Wang Y."/>
            <person name="Carvalho R."/>
            <person name="Voegtly L."/>
            <person name="Shi R."/>
            <person name="Duckworth R."/>
            <person name="Johnson A."/>
            <person name="Loviza R."/>
            <person name="Walstead R."/>
            <person name="Shah Z."/>
            <person name="Kiflezghi M."/>
            <person name="Wade K."/>
            <person name="Ball S.L."/>
            <person name="Bradley K.W."/>
            <person name="Asai D.J."/>
            <person name="Bowman C.A."/>
            <person name="Russell D.A."/>
            <person name="Pope W.H."/>
            <person name="Jacobs-Sera D."/>
            <person name="Hendrix R.W."/>
            <person name="Hatfull G.F."/>
        </authorList>
    </citation>
    <scope>NUCLEOTIDE SEQUENCE</scope>
</reference>
<dbReference type="InterPro" id="IPR027598">
    <property type="entry name" value="Amphi-Trp_dom"/>
</dbReference>
<protein>
    <recommendedName>
        <fullName evidence="1">Amphi-Trp domain-containing protein</fullName>
    </recommendedName>
</protein>
<name>A0A2P2CG74_9ZZZZ</name>
<evidence type="ECO:0000313" key="2">
    <source>
        <dbReference type="EMBL" id="CUR61005.1"/>
    </source>
</evidence>
<dbReference type="EMBL" id="CZKB01000017">
    <property type="protein sequence ID" value="CUR61005.1"/>
    <property type="molecule type" value="Genomic_DNA"/>
</dbReference>
<sequence>MDIFEIDETRTMTREEAAARLRALADSLAKHNSIEFERDGGRITVAVPDEVALTIEVELGESNEVEIELTW</sequence>
<dbReference type="AlphaFoldDB" id="A0A2P2CG74"/>